<evidence type="ECO:0000256" key="3">
    <source>
        <dbReference type="ARBA" id="ARBA00022989"/>
    </source>
</evidence>
<comment type="subcellular location">
    <subcellularLocation>
        <location evidence="1">Membrane</location>
    </subcellularLocation>
</comment>
<dbReference type="RefSeq" id="WP_045750918.1">
    <property type="nucleotide sequence ID" value="NZ_LN794158.1"/>
</dbReference>
<feature type="domain" description="TMEM205-like" evidence="6">
    <location>
        <begin position="5"/>
        <end position="90"/>
    </location>
</feature>
<evidence type="ECO:0000256" key="4">
    <source>
        <dbReference type="ARBA" id="ARBA00023136"/>
    </source>
</evidence>
<keyword evidence="3 5" id="KW-1133">Transmembrane helix</keyword>
<keyword evidence="8" id="KW-1185">Reference proteome</keyword>
<protein>
    <recommendedName>
        <fullName evidence="6">TMEM205-like domain-containing protein</fullName>
    </recommendedName>
</protein>
<dbReference type="OrthoDB" id="5741001at2"/>
<feature type="transmembrane region" description="Helical" evidence="5">
    <location>
        <begin position="99"/>
        <end position="123"/>
    </location>
</feature>
<dbReference type="GO" id="GO:0016020">
    <property type="term" value="C:membrane"/>
    <property type="evidence" value="ECO:0007669"/>
    <property type="project" value="UniProtKB-SubCell"/>
</dbReference>
<feature type="transmembrane region" description="Helical" evidence="5">
    <location>
        <begin position="41"/>
        <end position="62"/>
    </location>
</feature>
<accession>A0A0B7IZ67</accession>
<dbReference type="Pfam" id="PF13664">
    <property type="entry name" value="DUF4149"/>
    <property type="match status" value="1"/>
</dbReference>
<proteinExistence type="predicted"/>
<evidence type="ECO:0000256" key="5">
    <source>
        <dbReference type="SAM" id="Phobius"/>
    </source>
</evidence>
<feature type="transmembrane region" description="Helical" evidence="5">
    <location>
        <begin position="6"/>
        <end position="29"/>
    </location>
</feature>
<dbReference type="KEGG" id="mbac:BN1209_0639"/>
<gene>
    <name evidence="7" type="ORF">BN1209_0639</name>
</gene>
<feature type="transmembrane region" description="Helical" evidence="5">
    <location>
        <begin position="68"/>
        <end position="87"/>
    </location>
</feature>
<evidence type="ECO:0000256" key="2">
    <source>
        <dbReference type="ARBA" id="ARBA00022692"/>
    </source>
</evidence>
<keyword evidence="4 5" id="KW-0472">Membrane</keyword>
<reference evidence="8" key="1">
    <citation type="submission" date="2014-12" db="EMBL/GenBank/DDBJ databases">
        <authorList>
            <person name="Salcher M.M."/>
        </authorList>
    </citation>
    <scope>NUCLEOTIDE SEQUENCE [LARGE SCALE GENOMIC DNA]</scope>
    <source>
        <strain evidence="8">MMS-10A-171</strain>
    </source>
</reference>
<name>A0A0B7IZ67_9PROT</name>
<evidence type="ECO:0000256" key="1">
    <source>
        <dbReference type="ARBA" id="ARBA00004370"/>
    </source>
</evidence>
<dbReference type="EMBL" id="LN794158">
    <property type="protein sequence ID" value="CEN55682.1"/>
    <property type="molecule type" value="Genomic_DNA"/>
</dbReference>
<sequence length="128" mass="14015">MLGMLIAASIVGIIVFVSLVVLPVAFVKLPQSYASIFVRKLFPVYHIFLFVLTDVAGLTASTPHLKPLAFISGFVFALHFIFLTPAINKATDLALTSRFKLLHQLSVVLHLVVISMLTLGLYIDASLF</sequence>
<organism evidence="7 8">
    <name type="scientific">Candidatus Methylopumilus turicensis</name>
    <dbReference type="NCBI Taxonomy" id="1581680"/>
    <lineage>
        <taxon>Bacteria</taxon>
        <taxon>Pseudomonadati</taxon>
        <taxon>Pseudomonadota</taxon>
        <taxon>Betaproteobacteria</taxon>
        <taxon>Nitrosomonadales</taxon>
        <taxon>Methylophilaceae</taxon>
        <taxon>Candidatus Methylopumilus</taxon>
    </lineage>
</organism>
<dbReference type="InterPro" id="IPR025423">
    <property type="entry name" value="TMEM205-like"/>
</dbReference>
<dbReference type="STRING" id="1581680.BN1209_0639"/>
<dbReference type="AlphaFoldDB" id="A0A0B7IZ67"/>
<dbReference type="Proteomes" id="UP000056322">
    <property type="component" value="Chromosome 1"/>
</dbReference>
<evidence type="ECO:0000313" key="7">
    <source>
        <dbReference type="EMBL" id="CEN55682.1"/>
    </source>
</evidence>
<evidence type="ECO:0000259" key="6">
    <source>
        <dbReference type="Pfam" id="PF13664"/>
    </source>
</evidence>
<keyword evidence="2 5" id="KW-0812">Transmembrane</keyword>
<dbReference type="HOGENOM" id="CLU_148739_0_0_4"/>
<evidence type="ECO:0000313" key="8">
    <source>
        <dbReference type="Proteomes" id="UP000056322"/>
    </source>
</evidence>